<evidence type="ECO:0000256" key="5">
    <source>
        <dbReference type="SAM" id="Phobius"/>
    </source>
</evidence>
<evidence type="ECO:0000256" key="1">
    <source>
        <dbReference type="ARBA" id="ARBA00005189"/>
    </source>
</evidence>
<proteinExistence type="predicted"/>
<dbReference type="AlphaFoldDB" id="A0A371RJJ9"/>
<evidence type="ECO:0000256" key="4">
    <source>
        <dbReference type="SAM" id="MobiDB-lite"/>
    </source>
</evidence>
<comment type="caution">
    <text evidence="7">The sequence shown here is derived from an EMBL/GenBank/DDBJ whole genome shotgun (WGS) entry which is preliminary data.</text>
</comment>
<keyword evidence="5" id="KW-0472">Membrane</keyword>
<dbReference type="SMART" id="SM00563">
    <property type="entry name" value="PlsC"/>
    <property type="match status" value="1"/>
</dbReference>
<gene>
    <name evidence="7" type="ORF">DX908_10330</name>
</gene>
<comment type="pathway">
    <text evidence="1">Lipid metabolism.</text>
</comment>
<evidence type="ECO:0000256" key="3">
    <source>
        <dbReference type="ARBA" id="ARBA00023315"/>
    </source>
</evidence>
<dbReference type="EMBL" id="QUQO01000001">
    <property type="protein sequence ID" value="RFB05627.1"/>
    <property type="molecule type" value="Genomic_DNA"/>
</dbReference>
<dbReference type="InParanoid" id="A0A371RJJ9"/>
<feature type="domain" description="Phospholipid/glycerol acyltransferase" evidence="6">
    <location>
        <begin position="70"/>
        <end position="185"/>
    </location>
</feature>
<dbReference type="PANTHER" id="PTHR10434">
    <property type="entry name" value="1-ACYL-SN-GLYCEROL-3-PHOSPHATE ACYLTRANSFERASE"/>
    <property type="match status" value="1"/>
</dbReference>
<name>A0A371RJJ9_9PROT</name>
<dbReference type="RefSeq" id="WP_116392261.1">
    <property type="nucleotide sequence ID" value="NZ_QUQO01000001.1"/>
</dbReference>
<protein>
    <submittedName>
        <fullName evidence="7">1-acyl-sn-glycerol-3-phosphate acyltransferase</fullName>
    </submittedName>
</protein>
<reference evidence="7 8" key="1">
    <citation type="submission" date="2018-08" db="EMBL/GenBank/DDBJ databases">
        <title>Parvularcula sp. SM1705, isolated from surface water of the South Sea China.</title>
        <authorList>
            <person name="Sun L."/>
        </authorList>
    </citation>
    <scope>NUCLEOTIDE SEQUENCE [LARGE SCALE GENOMIC DNA]</scope>
    <source>
        <strain evidence="7 8">SM1705</strain>
    </source>
</reference>
<dbReference type="GO" id="GO:0006654">
    <property type="term" value="P:phosphatidic acid biosynthetic process"/>
    <property type="evidence" value="ECO:0007669"/>
    <property type="project" value="TreeGrafter"/>
</dbReference>
<dbReference type="InterPro" id="IPR002123">
    <property type="entry name" value="Plipid/glycerol_acylTrfase"/>
</dbReference>
<dbReference type="Proteomes" id="UP000264589">
    <property type="component" value="Unassembled WGS sequence"/>
</dbReference>
<keyword evidence="8" id="KW-1185">Reference proteome</keyword>
<accession>A0A371RJJ9</accession>
<feature type="region of interest" description="Disordered" evidence="4">
    <location>
        <begin position="233"/>
        <end position="256"/>
    </location>
</feature>
<keyword evidence="5" id="KW-0812">Transmembrane</keyword>
<evidence type="ECO:0000259" key="6">
    <source>
        <dbReference type="SMART" id="SM00563"/>
    </source>
</evidence>
<keyword evidence="2 7" id="KW-0808">Transferase</keyword>
<dbReference type="SUPFAM" id="SSF69593">
    <property type="entry name" value="Glycerol-3-phosphate (1)-acyltransferase"/>
    <property type="match status" value="1"/>
</dbReference>
<dbReference type="OrthoDB" id="5290997at2"/>
<dbReference type="GO" id="GO:0003841">
    <property type="term" value="F:1-acylglycerol-3-phosphate O-acyltransferase activity"/>
    <property type="evidence" value="ECO:0007669"/>
    <property type="project" value="TreeGrafter"/>
</dbReference>
<feature type="transmembrane region" description="Helical" evidence="5">
    <location>
        <begin position="7"/>
        <end position="30"/>
    </location>
</feature>
<evidence type="ECO:0000313" key="7">
    <source>
        <dbReference type="EMBL" id="RFB05627.1"/>
    </source>
</evidence>
<organism evidence="7 8">
    <name type="scientific">Parvularcula marina</name>
    <dbReference type="NCBI Taxonomy" id="2292771"/>
    <lineage>
        <taxon>Bacteria</taxon>
        <taxon>Pseudomonadati</taxon>
        <taxon>Pseudomonadota</taxon>
        <taxon>Alphaproteobacteria</taxon>
        <taxon>Parvularculales</taxon>
        <taxon>Parvularculaceae</taxon>
        <taxon>Parvularcula</taxon>
    </lineage>
</organism>
<dbReference type="PANTHER" id="PTHR10434:SF40">
    <property type="entry name" value="1-ACYL-SN-GLYCEROL-3-PHOSPHATE ACYLTRANSFERASE"/>
    <property type="match status" value="1"/>
</dbReference>
<keyword evidence="5" id="KW-1133">Transmembrane helix</keyword>
<keyword evidence="3 7" id="KW-0012">Acyltransferase</keyword>
<dbReference type="CDD" id="cd07989">
    <property type="entry name" value="LPLAT_AGPAT-like"/>
    <property type="match status" value="1"/>
</dbReference>
<sequence>MRLIRSYAYLLFLCLSTTVIGLLGVPFMAYRPAAWQVAKLWARSNLCAARWLCGVRSEVTGREHFATSPAIIAAKHQSMWETLALTVELPRGAIVLKKELKSIPMFGWWCQAVGFIFVDRDAGAKALRSMLTEAKTALEDGASHIVIFPEGTRAAPGSHAPYQPGIAALAKSLNLPVVPVAHNSGSYWLTPGPEKIPGTIKMEVFPPLPAGLDRAALTEELERTVENAVRRLEAEAPRGQAGSNPPVSEGLPRHEH</sequence>
<evidence type="ECO:0000256" key="2">
    <source>
        <dbReference type="ARBA" id="ARBA00022679"/>
    </source>
</evidence>
<dbReference type="Pfam" id="PF01553">
    <property type="entry name" value="Acyltransferase"/>
    <property type="match status" value="1"/>
</dbReference>
<evidence type="ECO:0000313" key="8">
    <source>
        <dbReference type="Proteomes" id="UP000264589"/>
    </source>
</evidence>